<dbReference type="CDD" id="cd03426">
    <property type="entry name" value="NUDIX_CoAse_Nudt7"/>
    <property type="match status" value="1"/>
</dbReference>
<keyword evidence="5" id="KW-0460">Magnesium</keyword>
<dbReference type="SUPFAM" id="SSF55811">
    <property type="entry name" value="Nudix"/>
    <property type="match status" value="1"/>
</dbReference>
<dbReference type="PANTHER" id="PTHR12992:SF11">
    <property type="entry name" value="MITOCHONDRIAL COENZYME A DIPHOSPHATASE NUDT8"/>
    <property type="match status" value="1"/>
</dbReference>
<dbReference type="PRINTS" id="PR00502">
    <property type="entry name" value="NUDIXFAMILY"/>
</dbReference>
<feature type="domain" description="Nudix hydrolase" evidence="7">
    <location>
        <begin position="20"/>
        <end position="155"/>
    </location>
</feature>
<keyword evidence="6" id="KW-0464">Manganese</keyword>
<dbReference type="OrthoDB" id="9802805at2"/>
<dbReference type="InterPro" id="IPR015797">
    <property type="entry name" value="NUDIX_hydrolase-like_dom_sf"/>
</dbReference>
<comment type="cofactor">
    <cofactor evidence="1">
        <name>Mn(2+)</name>
        <dbReference type="ChEBI" id="CHEBI:29035"/>
    </cofactor>
</comment>
<evidence type="ECO:0000256" key="6">
    <source>
        <dbReference type="ARBA" id="ARBA00023211"/>
    </source>
</evidence>
<dbReference type="Pfam" id="PF00293">
    <property type="entry name" value="NUDIX"/>
    <property type="match status" value="1"/>
</dbReference>
<evidence type="ECO:0000256" key="3">
    <source>
        <dbReference type="ARBA" id="ARBA00022723"/>
    </source>
</evidence>
<evidence type="ECO:0000313" key="9">
    <source>
        <dbReference type="Proteomes" id="UP000184128"/>
    </source>
</evidence>
<comment type="cofactor">
    <cofactor evidence="2">
        <name>Mg(2+)</name>
        <dbReference type="ChEBI" id="CHEBI:18420"/>
    </cofactor>
</comment>
<dbReference type="Proteomes" id="UP000184128">
    <property type="component" value="Unassembled WGS sequence"/>
</dbReference>
<proteinExistence type="predicted"/>
<dbReference type="InterPro" id="IPR045121">
    <property type="entry name" value="CoAse"/>
</dbReference>
<evidence type="ECO:0000256" key="2">
    <source>
        <dbReference type="ARBA" id="ARBA00001946"/>
    </source>
</evidence>
<dbReference type="Gene3D" id="3.90.79.10">
    <property type="entry name" value="Nucleoside Triphosphate Pyrophosphohydrolase"/>
    <property type="match status" value="1"/>
</dbReference>
<evidence type="ECO:0000256" key="5">
    <source>
        <dbReference type="ARBA" id="ARBA00022842"/>
    </source>
</evidence>
<dbReference type="InterPro" id="IPR020476">
    <property type="entry name" value="Nudix_hydrolase"/>
</dbReference>
<evidence type="ECO:0000256" key="4">
    <source>
        <dbReference type="ARBA" id="ARBA00022801"/>
    </source>
</evidence>
<dbReference type="AlphaFoldDB" id="A0A1M4V5U4"/>
<keyword evidence="3" id="KW-0479">Metal-binding</keyword>
<organism evidence="8 9">
    <name type="scientific">Atopostipes suicloacalis DSM 15692</name>
    <dbReference type="NCBI Taxonomy" id="1121025"/>
    <lineage>
        <taxon>Bacteria</taxon>
        <taxon>Bacillati</taxon>
        <taxon>Bacillota</taxon>
        <taxon>Bacilli</taxon>
        <taxon>Lactobacillales</taxon>
        <taxon>Carnobacteriaceae</taxon>
        <taxon>Atopostipes</taxon>
    </lineage>
</organism>
<dbReference type="STRING" id="1121025.SAMN02745249_00839"/>
<accession>A0A1M4V5U4</accession>
<reference evidence="8 9" key="1">
    <citation type="submission" date="2016-11" db="EMBL/GenBank/DDBJ databases">
        <authorList>
            <person name="Jaros S."/>
            <person name="Januszkiewicz K."/>
            <person name="Wedrychowicz H."/>
        </authorList>
    </citation>
    <scope>NUCLEOTIDE SEQUENCE [LARGE SCALE GENOMIC DNA]</scope>
    <source>
        <strain evidence="8 9">DSM 15692</strain>
    </source>
</reference>
<protein>
    <submittedName>
        <fullName evidence="8">NUDIX domain-containing protein</fullName>
    </submittedName>
</protein>
<dbReference type="GO" id="GO:0046872">
    <property type="term" value="F:metal ion binding"/>
    <property type="evidence" value="ECO:0007669"/>
    <property type="project" value="UniProtKB-KW"/>
</dbReference>
<dbReference type="PROSITE" id="PS51462">
    <property type="entry name" value="NUDIX"/>
    <property type="match status" value="1"/>
</dbReference>
<gene>
    <name evidence="8" type="ORF">SAMN02745249_00839</name>
</gene>
<dbReference type="InterPro" id="IPR000086">
    <property type="entry name" value="NUDIX_hydrolase_dom"/>
</dbReference>
<dbReference type="RefSeq" id="WP_073296842.1">
    <property type="nucleotide sequence ID" value="NZ_FQUF01000010.1"/>
</dbReference>
<evidence type="ECO:0000256" key="1">
    <source>
        <dbReference type="ARBA" id="ARBA00001936"/>
    </source>
</evidence>
<dbReference type="PANTHER" id="PTHR12992">
    <property type="entry name" value="NUDIX HYDROLASE"/>
    <property type="match status" value="1"/>
</dbReference>
<evidence type="ECO:0000313" key="8">
    <source>
        <dbReference type="EMBL" id="SHE64272.1"/>
    </source>
</evidence>
<keyword evidence="9" id="KW-1185">Reference proteome</keyword>
<dbReference type="EMBL" id="FQUF01000010">
    <property type="protein sequence ID" value="SHE64272.1"/>
    <property type="molecule type" value="Genomic_DNA"/>
</dbReference>
<name>A0A1M4V5U4_9LACT</name>
<dbReference type="GO" id="GO:0010945">
    <property type="term" value="F:coenzyme A diphosphatase activity"/>
    <property type="evidence" value="ECO:0007669"/>
    <property type="project" value="InterPro"/>
</dbReference>
<evidence type="ECO:0000259" key="7">
    <source>
        <dbReference type="PROSITE" id="PS51462"/>
    </source>
</evidence>
<keyword evidence="4" id="KW-0378">Hydrolase</keyword>
<sequence>MLSKIRSAIQSYDPKIYGDVRKSAVLLPLIKRKGEWHILYEVRSQAVSQAGDSSFPGGGVEAGETFEEAAIRETMEELSLREKNIKIIGEIDYIVNQRMVIYCFVGELVNVEFEDIEPNLEVEKIYTVPIQYLLNKGPSYFEVEFDPVISEQFLNEQKEANHSFQLRGLKERIPYYEIQNHRLWGYTANLTDRFIQIIKN</sequence>